<protein>
    <submittedName>
        <fullName evidence="6">ABC-type Mn2+/Zn2+ transport system ATPase subunit</fullName>
    </submittedName>
</protein>
<keyword evidence="4" id="KW-0067">ATP-binding</keyword>
<dbReference type="InterPro" id="IPR050153">
    <property type="entry name" value="Metal_Ion_Import_ABC"/>
</dbReference>
<proteinExistence type="inferred from homology"/>
<dbReference type="EMBL" id="JAVDYI010000001">
    <property type="protein sequence ID" value="MDR7358108.1"/>
    <property type="molecule type" value="Genomic_DNA"/>
</dbReference>
<dbReference type="PANTHER" id="PTHR42734">
    <property type="entry name" value="METAL TRANSPORT SYSTEM ATP-BINDING PROTEIN TM_0124-RELATED"/>
    <property type="match status" value="1"/>
</dbReference>
<comment type="caution">
    <text evidence="6">The sequence shown here is derived from an EMBL/GenBank/DDBJ whole genome shotgun (WGS) entry which is preliminary data.</text>
</comment>
<evidence type="ECO:0000256" key="2">
    <source>
        <dbReference type="ARBA" id="ARBA00022448"/>
    </source>
</evidence>
<dbReference type="InterPro" id="IPR003439">
    <property type="entry name" value="ABC_transporter-like_ATP-bd"/>
</dbReference>
<feature type="domain" description="ABC transporter" evidence="5">
    <location>
        <begin position="6"/>
        <end position="236"/>
    </location>
</feature>
<dbReference type="InterPro" id="IPR027417">
    <property type="entry name" value="P-loop_NTPase"/>
</dbReference>
<dbReference type="RefSeq" id="WP_310289796.1">
    <property type="nucleotide sequence ID" value="NZ_BAAAWO010000001.1"/>
</dbReference>
<dbReference type="InterPro" id="IPR017871">
    <property type="entry name" value="ABC_transporter-like_CS"/>
</dbReference>
<name>A0ABU2BK58_9MICC</name>
<organism evidence="6 7">
    <name type="scientific">Paeniglutamicibacter sulfureus</name>
    <dbReference type="NCBI Taxonomy" id="43666"/>
    <lineage>
        <taxon>Bacteria</taxon>
        <taxon>Bacillati</taxon>
        <taxon>Actinomycetota</taxon>
        <taxon>Actinomycetes</taxon>
        <taxon>Micrococcales</taxon>
        <taxon>Micrococcaceae</taxon>
        <taxon>Paeniglutamicibacter</taxon>
    </lineage>
</organism>
<dbReference type="PANTHER" id="PTHR42734:SF5">
    <property type="entry name" value="IRON TRANSPORT SYSTEM ATP-BINDING PROTEIN HI_0361-RELATED"/>
    <property type="match status" value="1"/>
</dbReference>
<evidence type="ECO:0000256" key="4">
    <source>
        <dbReference type="ARBA" id="ARBA00022840"/>
    </source>
</evidence>
<dbReference type="Proteomes" id="UP001183817">
    <property type="component" value="Unassembled WGS sequence"/>
</dbReference>
<reference evidence="6 7" key="1">
    <citation type="submission" date="2023-07" db="EMBL/GenBank/DDBJ databases">
        <title>Sequencing the genomes of 1000 actinobacteria strains.</title>
        <authorList>
            <person name="Klenk H.-P."/>
        </authorList>
    </citation>
    <scope>NUCLEOTIDE SEQUENCE [LARGE SCALE GENOMIC DNA]</scope>
    <source>
        <strain evidence="6 7">DSM 20167</strain>
    </source>
</reference>
<dbReference type="SMART" id="SM00382">
    <property type="entry name" value="AAA"/>
    <property type="match status" value="1"/>
</dbReference>
<accession>A0ABU2BK58</accession>
<comment type="similarity">
    <text evidence="1">Belongs to the ABC transporter superfamily.</text>
</comment>
<dbReference type="PROSITE" id="PS00211">
    <property type="entry name" value="ABC_TRANSPORTER_1"/>
    <property type="match status" value="1"/>
</dbReference>
<evidence type="ECO:0000313" key="7">
    <source>
        <dbReference type="Proteomes" id="UP001183817"/>
    </source>
</evidence>
<evidence type="ECO:0000256" key="1">
    <source>
        <dbReference type="ARBA" id="ARBA00005417"/>
    </source>
</evidence>
<evidence type="ECO:0000256" key="3">
    <source>
        <dbReference type="ARBA" id="ARBA00022741"/>
    </source>
</evidence>
<dbReference type="InterPro" id="IPR003593">
    <property type="entry name" value="AAA+_ATPase"/>
</dbReference>
<evidence type="ECO:0000259" key="5">
    <source>
        <dbReference type="PROSITE" id="PS50893"/>
    </source>
</evidence>
<dbReference type="Gene3D" id="3.40.50.300">
    <property type="entry name" value="P-loop containing nucleotide triphosphate hydrolases"/>
    <property type="match status" value="1"/>
</dbReference>
<gene>
    <name evidence="6" type="ORF">J2S64_001799</name>
</gene>
<evidence type="ECO:0000313" key="6">
    <source>
        <dbReference type="EMBL" id="MDR7358108.1"/>
    </source>
</evidence>
<keyword evidence="2" id="KW-0813">Transport</keyword>
<dbReference type="SUPFAM" id="SSF52540">
    <property type="entry name" value="P-loop containing nucleoside triphosphate hydrolases"/>
    <property type="match status" value="1"/>
</dbReference>
<dbReference type="PROSITE" id="PS50893">
    <property type="entry name" value="ABC_TRANSPORTER_2"/>
    <property type="match status" value="1"/>
</dbReference>
<keyword evidence="7" id="KW-1185">Reference proteome</keyword>
<keyword evidence="3" id="KW-0547">Nucleotide-binding</keyword>
<dbReference type="Pfam" id="PF00005">
    <property type="entry name" value="ABC_tran"/>
    <property type="match status" value="1"/>
</dbReference>
<sequence length="236" mass="24327">MSTPILAARGLVVAYSGRTAVDRVDLNVRHAELVALVGPNGAGKSSLLAALAGLGPHTGSVLRCGCTGAQPTPGIAYVPQSPDLRTAFPLSAAQVVATGSLDARRWWRRPDAAQRAAAADAMERLDVADLAHRPFADLSGGQARRVLLARALAQGPKLLLLDEPHAGLDVEAATTLNTALAALAQAGTAVLASVHDLDLVRGAFTRTIVLDRRILADGPTSELLPAVGSLAPWLVA</sequence>